<evidence type="ECO:0000259" key="6">
    <source>
        <dbReference type="Pfam" id="PF01979"/>
    </source>
</evidence>
<dbReference type="SUPFAM" id="SSF51338">
    <property type="entry name" value="Composite domain of metallo-dependent hydrolases"/>
    <property type="match status" value="1"/>
</dbReference>
<dbReference type="GO" id="GO:0004151">
    <property type="term" value="F:dihydroorotase activity"/>
    <property type="evidence" value="ECO:0007669"/>
    <property type="project" value="UniProtKB-EC"/>
</dbReference>
<dbReference type="EC" id="3.5.2.3" evidence="7"/>
<dbReference type="NCBIfam" id="NF006559">
    <property type="entry name" value="PRK09060.1"/>
    <property type="match status" value="1"/>
</dbReference>
<evidence type="ECO:0000256" key="4">
    <source>
        <dbReference type="ARBA" id="ARBA00022723"/>
    </source>
</evidence>
<evidence type="ECO:0000256" key="2">
    <source>
        <dbReference type="ARBA" id="ARBA00002368"/>
    </source>
</evidence>
<dbReference type="Proteomes" id="UP000500767">
    <property type="component" value="Chromosome"/>
</dbReference>
<dbReference type="EMBL" id="CP053708">
    <property type="protein sequence ID" value="QKE89214.1"/>
    <property type="molecule type" value="Genomic_DNA"/>
</dbReference>
<comment type="cofactor">
    <cofactor evidence="1">
        <name>Zn(2+)</name>
        <dbReference type="ChEBI" id="CHEBI:29105"/>
    </cofactor>
</comment>
<evidence type="ECO:0000256" key="1">
    <source>
        <dbReference type="ARBA" id="ARBA00001947"/>
    </source>
</evidence>
<proteinExistence type="inferred from homology"/>
<dbReference type="InterPro" id="IPR050138">
    <property type="entry name" value="DHOase/Allantoinase_Hydrolase"/>
</dbReference>
<dbReference type="GO" id="GO:0005737">
    <property type="term" value="C:cytoplasm"/>
    <property type="evidence" value="ECO:0007669"/>
    <property type="project" value="TreeGrafter"/>
</dbReference>
<dbReference type="GO" id="GO:0004038">
    <property type="term" value="F:allantoinase activity"/>
    <property type="evidence" value="ECO:0007669"/>
    <property type="project" value="TreeGrafter"/>
</dbReference>
<evidence type="ECO:0000256" key="3">
    <source>
        <dbReference type="ARBA" id="ARBA00010286"/>
    </source>
</evidence>
<dbReference type="Gene3D" id="3.20.20.140">
    <property type="entry name" value="Metal-dependent hydrolases"/>
    <property type="match status" value="1"/>
</dbReference>
<comment type="similarity">
    <text evidence="3">Belongs to the metallo-dependent hydrolases superfamily. DHOase family. Class I DHOase subfamily.</text>
</comment>
<accession>A0A6M8HLI7</accession>
<dbReference type="InterPro" id="IPR002195">
    <property type="entry name" value="Dihydroorotase_CS"/>
</dbReference>
<evidence type="ECO:0000313" key="8">
    <source>
        <dbReference type="Proteomes" id="UP000500767"/>
    </source>
</evidence>
<comment type="function">
    <text evidence="2">Catalyzes the reversible cyclization of carbamoyl aspartate to dihydroorotate.</text>
</comment>
<dbReference type="Pfam" id="PF01979">
    <property type="entry name" value="Amidohydro_1"/>
    <property type="match status" value="1"/>
</dbReference>
<evidence type="ECO:0000256" key="5">
    <source>
        <dbReference type="ARBA" id="ARBA00022801"/>
    </source>
</evidence>
<dbReference type="PANTHER" id="PTHR43668:SF4">
    <property type="entry name" value="ALLANTOINASE"/>
    <property type="match status" value="1"/>
</dbReference>
<dbReference type="Gene3D" id="2.30.40.10">
    <property type="entry name" value="Urease, subunit C, domain 1"/>
    <property type="match status" value="1"/>
</dbReference>
<reference evidence="7 8" key="1">
    <citation type="journal article" date="2014" name="World J. Microbiol. Biotechnol.">
        <title>Biodiversity and physiological characteristics of Antarctic and Arctic lichens-associated bacteria.</title>
        <authorList>
            <person name="Lee Y.M."/>
            <person name="Kim E.H."/>
            <person name="Lee H.K."/>
            <person name="Hong S.G."/>
        </authorList>
    </citation>
    <scope>NUCLEOTIDE SEQUENCE [LARGE SCALE GENOMIC DNA]</scope>
    <source>
        <strain evidence="7 8">PAMC 26569</strain>
    </source>
</reference>
<keyword evidence="5 7" id="KW-0378">Hydrolase</keyword>
<organism evidence="7 8">
    <name type="scientific">Lichenicola cladoniae</name>
    <dbReference type="NCBI Taxonomy" id="1484109"/>
    <lineage>
        <taxon>Bacteria</taxon>
        <taxon>Pseudomonadati</taxon>
        <taxon>Pseudomonadota</taxon>
        <taxon>Alphaproteobacteria</taxon>
        <taxon>Acetobacterales</taxon>
        <taxon>Acetobacteraceae</taxon>
        <taxon>Lichenicola</taxon>
    </lineage>
</organism>
<dbReference type="InterPro" id="IPR011059">
    <property type="entry name" value="Metal-dep_hydrolase_composite"/>
</dbReference>
<evidence type="ECO:0000313" key="7">
    <source>
        <dbReference type="EMBL" id="QKE89214.1"/>
    </source>
</evidence>
<dbReference type="PROSITE" id="PS00483">
    <property type="entry name" value="DIHYDROOROTASE_2"/>
    <property type="match status" value="1"/>
</dbReference>
<keyword evidence="4" id="KW-0479">Metal-binding</keyword>
<dbReference type="SUPFAM" id="SSF51556">
    <property type="entry name" value="Metallo-dependent hydrolases"/>
    <property type="match status" value="1"/>
</dbReference>
<gene>
    <name evidence="7" type="ORF">HN018_03395</name>
</gene>
<sequence>MAHFDLILRGGGIVGASVEHADIGCIDGRIVEISDLRGASAEQVIACKNLKVLPGLIDPHVHLRDPGDPAVETIPDGTRAAVLGGITSLFDMPNTAALVASERVLEEKIDSLTGRSWCNVGLYIAGTRANATSLETLEDHANVCAIKVFIGSARGELLVDDDESIADIMRHGARRICFHSEDEARLAARKVLFKAGDPHRLHAEWHDVECAFLGTRRLVRLAEETGRQIHILHVSTAEELDYLKDRRDLATIELLVNHLTHYGPQIYDALGAYAVMNPPIRDRRHYDAAWAAVREGRVDCIGSDHAPHARSAKEKPWPDTAAGLTGVQTSVPVMLTHVNEGRLSLVQLVSLMAEGPARVNGAVGKGRIAVGYDADFTLVDMAHRRTIEESWIASPCGWSPFIGHACTGWPMMTIVGGNLVMAHDEVLGLPLGKPVAFAGSAHSSGRH</sequence>
<dbReference type="AlphaFoldDB" id="A0A6M8HLI7"/>
<dbReference type="GO" id="GO:0006145">
    <property type="term" value="P:purine nucleobase catabolic process"/>
    <property type="evidence" value="ECO:0007669"/>
    <property type="project" value="TreeGrafter"/>
</dbReference>
<name>A0A6M8HLI7_9PROT</name>
<dbReference type="GO" id="GO:0046872">
    <property type="term" value="F:metal ion binding"/>
    <property type="evidence" value="ECO:0007669"/>
    <property type="project" value="UniProtKB-KW"/>
</dbReference>
<dbReference type="PANTHER" id="PTHR43668">
    <property type="entry name" value="ALLANTOINASE"/>
    <property type="match status" value="1"/>
</dbReference>
<dbReference type="InterPro" id="IPR006680">
    <property type="entry name" value="Amidohydro-rel"/>
</dbReference>
<dbReference type="RefSeq" id="WP_171833588.1">
    <property type="nucleotide sequence ID" value="NZ_CP053708.1"/>
</dbReference>
<feature type="domain" description="Amidohydrolase-related" evidence="6">
    <location>
        <begin position="52"/>
        <end position="420"/>
    </location>
</feature>
<keyword evidence="8" id="KW-1185">Reference proteome</keyword>
<dbReference type="PROSITE" id="PS00482">
    <property type="entry name" value="DIHYDROOROTASE_1"/>
    <property type="match status" value="1"/>
</dbReference>
<dbReference type="InterPro" id="IPR032466">
    <property type="entry name" value="Metal_Hydrolase"/>
</dbReference>
<protein>
    <submittedName>
        <fullName evidence="7">Dihydroorotase</fullName>
        <ecNumber evidence="7">3.5.2.3</ecNumber>
    </submittedName>
</protein>
<dbReference type="KEGG" id="lck:HN018_03395"/>